<evidence type="ECO:0000256" key="1">
    <source>
        <dbReference type="ARBA" id="ARBA00004370"/>
    </source>
</evidence>
<name>A0A0F4EP05_9MYCO</name>
<dbReference type="STRING" id="480418.GCA_000975265_03717"/>
<proteinExistence type="predicted"/>
<comment type="caution">
    <text evidence="4">The sequence shown here is derived from an EMBL/GenBank/DDBJ whole genome shotgun (WGS) entry which is preliminary data.</text>
</comment>
<dbReference type="EMBL" id="JRPY01000117">
    <property type="protein sequence ID" value="KJX74539.1"/>
    <property type="molecule type" value="Genomic_DNA"/>
</dbReference>
<dbReference type="PATRIC" id="fig|480418.6.peg.5462"/>
<sequence length="182" mass="19447">MPESRVAADDSGVTLNRSRLGRGWLAGIAAALLLASGGIGTGGYCALRYHQESQAIARNDTAALRTAVDCVAATQAPDSNAMATSEQKIIDCGTDAFHAQALLYTNMLVQAYQAANVHVQVSDVRAAVERHNNDGSIDVLVALRVKLSNDHAHNQETGYRLRVKMAPAEGQYKISKLDQVTK</sequence>
<reference evidence="4 5" key="1">
    <citation type="journal article" date="2015" name="Proc. Natl. Acad. Sci. U.S.A.">
        <title>Insight into the evolution and origin of leprosy bacilli from the genome sequence of Mycobacterium lepromatosis.</title>
        <authorList>
            <person name="Singh P."/>
            <person name="Benjak A."/>
            <person name="Schuenemann V.J."/>
            <person name="Herbig A."/>
            <person name="Avanzi C."/>
            <person name="Busso P."/>
            <person name="Nieselt K."/>
            <person name="Krause J."/>
            <person name="Vera-Cabrera L."/>
            <person name="Cole S.T."/>
        </authorList>
    </citation>
    <scope>NUCLEOTIDE SEQUENCE [LARGE SCALE GENOMIC DNA]</scope>
    <source>
        <strain evidence="4 5">Mx1-22A</strain>
    </source>
</reference>
<keyword evidence="5" id="KW-1185">Reference proteome</keyword>
<keyword evidence="3" id="KW-0812">Transmembrane</keyword>
<comment type="subcellular location">
    <subcellularLocation>
        <location evidence="1">Membrane</location>
    </subcellularLocation>
</comment>
<protein>
    <submittedName>
        <fullName evidence="4">MCE associated membrane protein</fullName>
    </submittedName>
</protein>
<keyword evidence="2 3" id="KW-0472">Membrane</keyword>
<accession>A0A0F4EP05</accession>
<keyword evidence="3" id="KW-1133">Transmembrane helix</keyword>
<dbReference type="AlphaFoldDB" id="A0A0F4EP05"/>
<dbReference type="PANTHER" id="PTHR37042:SF4">
    <property type="entry name" value="OUTER MEMBRANE PROTEIN RV1973"/>
    <property type="match status" value="1"/>
</dbReference>
<dbReference type="Proteomes" id="UP000053699">
    <property type="component" value="Unassembled WGS sequence"/>
</dbReference>
<dbReference type="OrthoDB" id="4616808at2"/>
<dbReference type="PANTHER" id="PTHR37042">
    <property type="entry name" value="OUTER MEMBRANE PROTEIN RV1973"/>
    <property type="match status" value="1"/>
</dbReference>
<evidence type="ECO:0000313" key="4">
    <source>
        <dbReference type="EMBL" id="KJX74539.1"/>
    </source>
</evidence>
<dbReference type="GO" id="GO:0016020">
    <property type="term" value="C:membrane"/>
    <property type="evidence" value="ECO:0007669"/>
    <property type="project" value="UniProtKB-SubCell"/>
</dbReference>
<evidence type="ECO:0000256" key="2">
    <source>
        <dbReference type="ARBA" id="ARBA00023136"/>
    </source>
</evidence>
<feature type="transmembrane region" description="Helical" evidence="3">
    <location>
        <begin position="24"/>
        <end position="47"/>
    </location>
</feature>
<gene>
    <name evidence="4" type="ORF">MLPM_2595</name>
</gene>
<evidence type="ECO:0000313" key="5">
    <source>
        <dbReference type="Proteomes" id="UP000053699"/>
    </source>
</evidence>
<evidence type="ECO:0000256" key="3">
    <source>
        <dbReference type="SAM" id="Phobius"/>
    </source>
</evidence>
<organism evidence="4 5">
    <name type="scientific">Mycobacterium lepromatosis</name>
    <dbReference type="NCBI Taxonomy" id="480418"/>
    <lineage>
        <taxon>Bacteria</taxon>
        <taxon>Bacillati</taxon>
        <taxon>Actinomycetota</taxon>
        <taxon>Actinomycetes</taxon>
        <taxon>Mycobacteriales</taxon>
        <taxon>Mycobacteriaceae</taxon>
        <taxon>Mycobacterium</taxon>
    </lineage>
</organism>